<accession>A0A7L5BJ14</accession>
<evidence type="ECO:0000313" key="8">
    <source>
        <dbReference type="Proteomes" id="UP000464865"/>
    </source>
</evidence>
<feature type="region of interest" description="Disordered" evidence="5">
    <location>
        <begin position="1"/>
        <end position="31"/>
    </location>
</feature>
<evidence type="ECO:0000313" key="7">
    <source>
        <dbReference type="EMBL" id="QIB38805.1"/>
    </source>
</evidence>
<dbReference type="EMBL" id="CP048632">
    <property type="protein sequence ID" value="QIB38805.1"/>
    <property type="molecule type" value="Genomic_DNA"/>
</dbReference>
<dbReference type="GO" id="GO:0003700">
    <property type="term" value="F:DNA-binding transcription factor activity"/>
    <property type="evidence" value="ECO:0007669"/>
    <property type="project" value="TreeGrafter"/>
</dbReference>
<evidence type="ECO:0000259" key="6">
    <source>
        <dbReference type="PROSITE" id="PS50977"/>
    </source>
</evidence>
<feature type="compositionally biased region" description="Basic and acidic residues" evidence="5">
    <location>
        <begin position="1"/>
        <end position="19"/>
    </location>
</feature>
<keyword evidence="1" id="KW-0805">Transcription regulation</keyword>
<dbReference type="PRINTS" id="PR00455">
    <property type="entry name" value="HTHTETR"/>
</dbReference>
<dbReference type="InterPro" id="IPR050109">
    <property type="entry name" value="HTH-type_TetR-like_transc_reg"/>
</dbReference>
<reference evidence="7 8" key="1">
    <citation type="submission" date="2020-02" db="EMBL/GenBank/DDBJ databases">
        <title>Plant-Promoting Endophytic Bacterium Rhizobium oryzihabitans sp. nov., Isolated from the Root of Rice.</title>
        <authorList>
            <person name="zhao J."/>
            <person name="Zhang G."/>
        </authorList>
    </citation>
    <scope>NUCLEOTIDE SEQUENCE [LARGE SCALE GENOMIC DNA]</scope>
    <source>
        <strain evidence="7 8">M15</strain>
    </source>
</reference>
<dbReference type="Proteomes" id="UP000464865">
    <property type="component" value="Chromosome M15-11"/>
</dbReference>
<dbReference type="Pfam" id="PF00440">
    <property type="entry name" value="TetR_N"/>
    <property type="match status" value="1"/>
</dbReference>
<dbReference type="PROSITE" id="PS50977">
    <property type="entry name" value="HTH_TETR_2"/>
    <property type="match status" value="1"/>
</dbReference>
<proteinExistence type="predicted"/>
<evidence type="ECO:0000256" key="2">
    <source>
        <dbReference type="ARBA" id="ARBA00023125"/>
    </source>
</evidence>
<dbReference type="Pfam" id="PF17935">
    <property type="entry name" value="TetR_C_27"/>
    <property type="match status" value="1"/>
</dbReference>
<dbReference type="GO" id="GO:0000976">
    <property type="term" value="F:transcription cis-regulatory region binding"/>
    <property type="evidence" value="ECO:0007669"/>
    <property type="project" value="TreeGrafter"/>
</dbReference>
<sequence>MSKPIEQARKGDRKNDRPPVKRRPRRSAEETRRDILTKAEELFRERGFNAVAIADIAAALGMSPANVFKNFNSKNALVDAIVFEQIGVFERDIRPLDKNHPPLSRLRHLARTLMEQHHQDLNDNPYIFEMILMTAKQDMKCGDYYKSVIANLLADIIRDGVDEGIYAPADIPSLAETVLHALTSVIHPVLLAREDIGNLATRCDQLVDLIDAGLRNPLAK</sequence>
<dbReference type="Gene3D" id="1.10.357.10">
    <property type="entry name" value="Tetracycline Repressor, domain 2"/>
    <property type="match status" value="1"/>
</dbReference>
<dbReference type="KEGG" id="roy:G3A56_13010"/>
<protein>
    <submittedName>
        <fullName evidence="7">TetR/AcrR family transcriptional regulator</fullName>
    </submittedName>
</protein>
<gene>
    <name evidence="7" type="ORF">G3A56_13010</name>
</gene>
<organism evidence="7 8">
    <name type="scientific">Rhizobium oryzihabitans</name>
    <dbReference type="NCBI Taxonomy" id="2267833"/>
    <lineage>
        <taxon>Bacteria</taxon>
        <taxon>Pseudomonadati</taxon>
        <taxon>Pseudomonadota</taxon>
        <taxon>Alphaproteobacteria</taxon>
        <taxon>Hyphomicrobiales</taxon>
        <taxon>Rhizobiaceae</taxon>
        <taxon>Rhizobium/Agrobacterium group</taxon>
        <taxon>Rhizobium</taxon>
    </lineage>
</organism>
<dbReference type="InterPro" id="IPR009057">
    <property type="entry name" value="Homeodomain-like_sf"/>
</dbReference>
<dbReference type="SUPFAM" id="SSF48498">
    <property type="entry name" value="Tetracyclin repressor-like, C-terminal domain"/>
    <property type="match status" value="1"/>
</dbReference>
<dbReference type="InterPro" id="IPR001647">
    <property type="entry name" value="HTH_TetR"/>
</dbReference>
<dbReference type="AlphaFoldDB" id="A0A7L5BJ14"/>
<dbReference type="InterPro" id="IPR036271">
    <property type="entry name" value="Tet_transcr_reg_TetR-rel_C_sf"/>
</dbReference>
<keyword evidence="3" id="KW-0804">Transcription</keyword>
<feature type="DNA-binding region" description="H-T-H motif" evidence="4">
    <location>
        <begin position="52"/>
        <end position="71"/>
    </location>
</feature>
<dbReference type="PANTHER" id="PTHR30055">
    <property type="entry name" value="HTH-TYPE TRANSCRIPTIONAL REGULATOR RUTR"/>
    <property type="match status" value="1"/>
</dbReference>
<evidence type="ECO:0000256" key="3">
    <source>
        <dbReference type="ARBA" id="ARBA00023163"/>
    </source>
</evidence>
<dbReference type="InterPro" id="IPR041478">
    <property type="entry name" value="TetR_C_27"/>
</dbReference>
<evidence type="ECO:0000256" key="1">
    <source>
        <dbReference type="ARBA" id="ARBA00023015"/>
    </source>
</evidence>
<dbReference type="SUPFAM" id="SSF46689">
    <property type="entry name" value="Homeodomain-like"/>
    <property type="match status" value="1"/>
</dbReference>
<name>A0A7L5BJ14_9HYPH</name>
<feature type="domain" description="HTH tetR-type" evidence="6">
    <location>
        <begin position="29"/>
        <end position="89"/>
    </location>
</feature>
<dbReference type="RefSeq" id="WP_082182911.1">
    <property type="nucleotide sequence ID" value="NZ_CP048632.1"/>
</dbReference>
<keyword evidence="8" id="KW-1185">Reference proteome</keyword>
<keyword evidence="2 4" id="KW-0238">DNA-binding</keyword>
<dbReference type="PANTHER" id="PTHR30055:SF151">
    <property type="entry name" value="TRANSCRIPTIONAL REGULATORY PROTEIN"/>
    <property type="match status" value="1"/>
</dbReference>
<evidence type="ECO:0000256" key="4">
    <source>
        <dbReference type="PROSITE-ProRule" id="PRU00335"/>
    </source>
</evidence>
<evidence type="ECO:0000256" key="5">
    <source>
        <dbReference type="SAM" id="MobiDB-lite"/>
    </source>
</evidence>